<keyword evidence="5 10" id="KW-0547">Nucleotide-binding</keyword>
<keyword evidence="4" id="KW-0808">Transferase</keyword>
<proteinExistence type="inferred from homology"/>
<dbReference type="PANTHER" id="PTHR44329">
    <property type="entry name" value="SERINE/THREONINE-PROTEIN KINASE TNNI3K-RELATED"/>
    <property type="match status" value="1"/>
</dbReference>
<evidence type="ECO:0000259" key="12">
    <source>
        <dbReference type="PROSITE" id="PS50011"/>
    </source>
</evidence>
<name>A0A314KLY5_NICAT</name>
<feature type="binding site" evidence="10">
    <location>
        <position position="377"/>
    </location>
    <ligand>
        <name>ATP</name>
        <dbReference type="ChEBI" id="CHEBI:30616"/>
    </ligand>
</feature>
<dbReference type="Pfam" id="PF07714">
    <property type="entry name" value="PK_Tyr_Ser-Thr"/>
    <property type="match status" value="1"/>
</dbReference>
<evidence type="ECO:0000256" key="2">
    <source>
        <dbReference type="ARBA" id="ARBA00012513"/>
    </source>
</evidence>
<evidence type="ECO:0000256" key="3">
    <source>
        <dbReference type="ARBA" id="ARBA00022527"/>
    </source>
</evidence>
<dbReference type="InterPro" id="IPR017441">
    <property type="entry name" value="Protein_kinase_ATP_BS"/>
</dbReference>
<organism evidence="13 14">
    <name type="scientific">Nicotiana attenuata</name>
    <name type="common">Coyote tobacco</name>
    <dbReference type="NCBI Taxonomy" id="49451"/>
    <lineage>
        <taxon>Eukaryota</taxon>
        <taxon>Viridiplantae</taxon>
        <taxon>Streptophyta</taxon>
        <taxon>Embryophyta</taxon>
        <taxon>Tracheophyta</taxon>
        <taxon>Spermatophyta</taxon>
        <taxon>Magnoliopsida</taxon>
        <taxon>eudicotyledons</taxon>
        <taxon>Gunneridae</taxon>
        <taxon>Pentapetalae</taxon>
        <taxon>asterids</taxon>
        <taxon>lamiids</taxon>
        <taxon>Solanales</taxon>
        <taxon>Solanaceae</taxon>
        <taxon>Nicotianoideae</taxon>
        <taxon>Nicotianeae</taxon>
        <taxon>Nicotiana</taxon>
    </lineage>
</organism>
<accession>A0A314KLY5</accession>
<feature type="domain" description="Protein kinase" evidence="12">
    <location>
        <begin position="350"/>
        <end position="608"/>
    </location>
</feature>
<reference evidence="13" key="1">
    <citation type="submission" date="2016-11" db="EMBL/GenBank/DDBJ databases">
        <title>The genome of Nicotiana attenuata.</title>
        <authorList>
            <person name="Xu S."/>
            <person name="Brockmoeller T."/>
            <person name="Gaquerel E."/>
            <person name="Navarro A."/>
            <person name="Kuhl H."/>
            <person name="Gase K."/>
            <person name="Ling Z."/>
            <person name="Zhou W."/>
            <person name="Kreitzer C."/>
            <person name="Stanke M."/>
            <person name="Tang H."/>
            <person name="Lyons E."/>
            <person name="Pandey P."/>
            <person name="Pandey S.P."/>
            <person name="Timmermann B."/>
            <person name="Baldwin I.T."/>
        </authorList>
    </citation>
    <scope>NUCLEOTIDE SEQUENCE [LARGE SCALE GENOMIC DNA]</scope>
    <source>
        <strain evidence="13">UT</strain>
    </source>
</reference>
<evidence type="ECO:0000256" key="7">
    <source>
        <dbReference type="ARBA" id="ARBA00022840"/>
    </source>
</evidence>
<dbReference type="PANTHER" id="PTHR44329:SF281">
    <property type="entry name" value="SERINE_THREONINE-PROTEIN KINASE CTR1"/>
    <property type="match status" value="1"/>
</dbReference>
<evidence type="ECO:0000256" key="1">
    <source>
        <dbReference type="ARBA" id="ARBA00010507"/>
    </source>
</evidence>
<dbReference type="CDD" id="cd13999">
    <property type="entry name" value="STKc_MAP3K-like"/>
    <property type="match status" value="1"/>
</dbReference>
<evidence type="ECO:0000256" key="6">
    <source>
        <dbReference type="ARBA" id="ARBA00022777"/>
    </source>
</evidence>
<dbReference type="InterPro" id="IPR011009">
    <property type="entry name" value="Kinase-like_dom_sf"/>
</dbReference>
<keyword evidence="14" id="KW-1185">Reference proteome</keyword>
<dbReference type="PROSITE" id="PS00108">
    <property type="entry name" value="PROTEIN_KINASE_ST"/>
    <property type="match status" value="1"/>
</dbReference>
<dbReference type="Proteomes" id="UP000187609">
    <property type="component" value="Unassembled WGS sequence"/>
</dbReference>
<dbReference type="FunFam" id="3.30.200.20:FF:000060">
    <property type="entry name" value="Serine/threonine-protein kinase isoform 1"/>
    <property type="match status" value="1"/>
</dbReference>
<dbReference type="Gene3D" id="1.10.510.10">
    <property type="entry name" value="Transferase(Phosphotransferase) domain 1"/>
    <property type="match status" value="1"/>
</dbReference>
<dbReference type="PROSITE" id="PS00107">
    <property type="entry name" value="PROTEIN_KINASE_ATP"/>
    <property type="match status" value="1"/>
</dbReference>
<dbReference type="InterPro" id="IPR001245">
    <property type="entry name" value="Ser-Thr/Tyr_kinase_cat_dom"/>
</dbReference>
<protein>
    <recommendedName>
        <fullName evidence="2">non-specific serine/threonine protein kinase</fullName>
        <ecNumber evidence="2">2.7.11.1</ecNumber>
    </recommendedName>
</protein>
<evidence type="ECO:0000256" key="11">
    <source>
        <dbReference type="SAM" id="MobiDB-lite"/>
    </source>
</evidence>
<feature type="compositionally biased region" description="Low complexity" evidence="11">
    <location>
        <begin position="235"/>
        <end position="245"/>
    </location>
</feature>
<dbReference type="GO" id="GO:0010182">
    <property type="term" value="P:sugar mediated signaling pathway"/>
    <property type="evidence" value="ECO:0007669"/>
    <property type="project" value="UniProtKB-ARBA"/>
</dbReference>
<dbReference type="Gramene" id="OIT30310">
    <property type="protein sequence ID" value="OIT30310"/>
    <property type="gene ID" value="A4A49_38268"/>
</dbReference>
<dbReference type="InterPro" id="IPR008271">
    <property type="entry name" value="Ser/Thr_kinase_AS"/>
</dbReference>
<evidence type="ECO:0000256" key="4">
    <source>
        <dbReference type="ARBA" id="ARBA00022679"/>
    </source>
</evidence>
<feature type="region of interest" description="Disordered" evidence="11">
    <location>
        <begin position="235"/>
        <end position="284"/>
    </location>
</feature>
<dbReference type="GO" id="GO:0006950">
    <property type="term" value="P:response to stress"/>
    <property type="evidence" value="ECO:0007669"/>
    <property type="project" value="UniProtKB-ARBA"/>
</dbReference>
<dbReference type="Gene3D" id="3.30.200.20">
    <property type="entry name" value="Phosphorylase Kinase, domain 1"/>
    <property type="match status" value="1"/>
</dbReference>
<comment type="catalytic activity">
    <reaction evidence="8">
        <text>L-threonyl-[protein] + ATP = O-phospho-L-threonyl-[protein] + ADP + H(+)</text>
        <dbReference type="Rhea" id="RHEA:46608"/>
        <dbReference type="Rhea" id="RHEA-COMP:11060"/>
        <dbReference type="Rhea" id="RHEA-COMP:11605"/>
        <dbReference type="ChEBI" id="CHEBI:15378"/>
        <dbReference type="ChEBI" id="CHEBI:30013"/>
        <dbReference type="ChEBI" id="CHEBI:30616"/>
        <dbReference type="ChEBI" id="CHEBI:61977"/>
        <dbReference type="ChEBI" id="CHEBI:456216"/>
        <dbReference type="EC" id="2.7.11.1"/>
    </reaction>
</comment>
<dbReference type="PRINTS" id="PR00109">
    <property type="entry name" value="TYRKINASE"/>
</dbReference>
<dbReference type="InterPro" id="IPR051681">
    <property type="entry name" value="Ser/Thr_Kinases-Pseudokinases"/>
</dbReference>
<evidence type="ECO:0000256" key="5">
    <source>
        <dbReference type="ARBA" id="ARBA00022741"/>
    </source>
</evidence>
<keyword evidence="3" id="KW-0723">Serine/threonine-protein kinase</keyword>
<comment type="catalytic activity">
    <reaction evidence="9">
        <text>L-seryl-[protein] + ATP = O-phospho-L-seryl-[protein] + ADP + H(+)</text>
        <dbReference type="Rhea" id="RHEA:17989"/>
        <dbReference type="Rhea" id="RHEA-COMP:9863"/>
        <dbReference type="Rhea" id="RHEA-COMP:11604"/>
        <dbReference type="ChEBI" id="CHEBI:15378"/>
        <dbReference type="ChEBI" id="CHEBI:29999"/>
        <dbReference type="ChEBI" id="CHEBI:30616"/>
        <dbReference type="ChEBI" id="CHEBI:83421"/>
        <dbReference type="ChEBI" id="CHEBI:456216"/>
        <dbReference type="EC" id="2.7.11.1"/>
    </reaction>
</comment>
<gene>
    <name evidence="13" type="primary">CTR1_3</name>
    <name evidence="13" type="ORF">A4A49_38268</name>
</gene>
<dbReference type="PROSITE" id="PS50011">
    <property type="entry name" value="PROTEIN_KINASE_DOM"/>
    <property type="match status" value="1"/>
</dbReference>
<dbReference type="FunFam" id="1.10.510.10:FF:000193">
    <property type="entry name" value="Serine/threonine-protein kinase CTR1"/>
    <property type="match status" value="1"/>
</dbReference>
<dbReference type="EC" id="2.7.11.1" evidence="2"/>
<keyword evidence="7 10" id="KW-0067">ATP-binding</keyword>
<keyword evidence="6 13" id="KW-0418">Kinase</keyword>
<dbReference type="InterPro" id="IPR055164">
    <property type="entry name" value="EDR1/CTR1/ARMC3-like_pept-like"/>
</dbReference>
<comment type="similarity">
    <text evidence="1">Belongs to the protein kinase superfamily. TKL Ser/Thr protein kinase family. RAF subfamily.</text>
</comment>
<evidence type="ECO:0000256" key="10">
    <source>
        <dbReference type="PROSITE-ProRule" id="PRU10141"/>
    </source>
</evidence>
<evidence type="ECO:0000256" key="8">
    <source>
        <dbReference type="ARBA" id="ARBA00047899"/>
    </source>
</evidence>
<dbReference type="STRING" id="49451.A0A314KLY5"/>
<evidence type="ECO:0000313" key="13">
    <source>
        <dbReference type="EMBL" id="OIT30310.1"/>
    </source>
</evidence>
<sequence>MDPYVWTVCSVLQESGRIPSIESLKAVDPTVAPSVEVIIIDRCNDPSLKELQIGILSMSASCISVEEVVDQLAKLVCNHMGGAAPAGEDDLVSMSKERSDDLKDCLGTIVLPIGSLSVGLCRHRSLLFKVLADIIDLPCRIAKGCKYCNRSDGSSCLVRLGLDREYLVDLVGKPGVLCEPDSLINGPSSISITSPLRFPRCRQVEPTIDFRSLAKQYFLDSQSLNLLFDDSSAGAAADGDAGQSDRSCMDRNNAVPSSSNRDAISRLPLPPSNAWKKGRDKESQLSKMYNPSSMLNSMNVGKDLVPVKHVPPIGEDAQPLMALSHPRADTINDGELLSDVEEFNIPWNDLVLKERIGAGSFGTVHRADWDGSDVAVKILMEQNFHAEGFNEFLREVAIMKRLRHPNIVLFMGAVIQPPNLSIVTEYLSRGSLYRLLHRPGARELLDERRRLCMAYDVANGMNYLHKRNPPIVHRDLKSPNLLVDKKYTVKVCDFGLSRFKANTFLSSKTAAGTPEWMAPEVLRDEPSNEKSDVYSFGVILWELATLQQPWSNLNAPQVVAAVGFRGKRLDIPSDLNPQVATIIEACWANEPWKRPSFSTIMDMLRPNLKSPLTPQSGHTDMQLLT</sequence>
<dbReference type="EMBL" id="MJEQ01001545">
    <property type="protein sequence ID" value="OIT30310.1"/>
    <property type="molecule type" value="Genomic_DNA"/>
</dbReference>
<dbReference type="AlphaFoldDB" id="A0A314KLY5"/>
<dbReference type="GO" id="GO:0005524">
    <property type="term" value="F:ATP binding"/>
    <property type="evidence" value="ECO:0007669"/>
    <property type="project" value="UniProtKB-UniRule"/>
</dbReference>
<dbReference type="SMR" id="A0A314KLY5"/>
<comment type="caution">
    <text evidence="13">The sequence shown here is derived from an EMBL/GenBank/DDBJ whole genome shotgun (WGS) entry which is preliminary data.</text>
</comment>
<evidence type="ECO:0000256" key="9">
    <source>
        <dbReference type="ARBA" id="ARBA00048679"/>
    </source>
</evidence>
<dbReference type="SUPFAM" id="SSF56112">
    <property type="entry name" value="Protein kinase-like (PK-like)"/>
    <property type="match status" value="1"/>
</dbReference>
<dbReference type="InterPro" id="IPR000719">
    <property type="entry name" value="Prot_kinase_dom"/>
</dbReference>
<dbReference type="Pfam" id="PF14381">
    <property type="entry name" value="EDR1_CTR1_ARMC3_pept"/>
    <property type="match status" value="1"/>
</dbReference>
<dbReference type="GO" id="GO:0004674">
    <property type="term" value="F:protein serine/threonine kinase activity"/>
    <property type="evidence" value="ECO:0007669"/>
    <property type="project" value="UniProtKB-KW"/>
</dbReference>
<evidence type="ECO:0000313" key="14">
    <source>
        <dbReference type="Proteomes" id="UP000187609"/>
    </source>
</evidence>
<dbReference type="SMART" id="SM00220">
    <property type="entry name" value="S_TKc"/>
    <property type="match status" value="1"/>
</dbReference>